<comment type="cofactor">
    <cofactor evidence="1">
        <name>Mg(2+)</name>
        <dbReference type="ChEBI" id="CHEBI:18420"/>
    </cofactor>
    <text evidence="1">Binds 1 Mg(2+) ion per subunit.</text>
</comment>
<organism evidence="2 3">
    <name type="scientific">Populus tomentosa</name>
    <name type="common">Chinese white poplar</name>
    <dbReference type="NCBI Taxonomy" id="118781"/>
    <lineage>
        <taxon>Eukaryota</taxon>
        <taxon>Viridiplantae</taxon>
        <taxon>Streptophyta</taxon>
        <taxon>Embryophyta</taxon>
        <taxon>Tracheophyta</taxon>
        <taxon>Spermatophyta</taxon>
        <taxon>Magnoliopsida</taxon>
        <taxon>eudicotyledons</taxon>
        <taxon>Gunneridae</taxon>
        <taxon>Pentapetalae</taxon>
        <taxon>rosids</taxon>
        <taxon>fabids</taxon>
        <taxon>Malpighiales</taxon>
        <taxon>Salicaceae</taxon>
        <taxon>Saliceae</taxon>
        <taxon>Populus</taxon>
    </lineage>
</organism>
<accession>A0A8X8D7P8</accession>
<dbReference type="Proteomes" id="UP000886885">
    <property type="component" value="Chromosome 3D"/>
</dbReference>
<dbReference type="GO" id="GO:0030154">
    <property type="term" value="P:cell differentiation"/>
    <property type="evidence" value="ECO:0007669"/>
    <property type="project" value="TreeGrafter"/>
</dbReference>
<dbReference type="GO" id="GO:0004725">
    <property type="term" value="F:protein tyrosine phosphatase activity"/>
    <property type="evidence" value="ECO:0007669"/>
    <property type="project" value="InterPro"/>
</dbReference>
<proteinExistence type="predicted"/>
<dbReference type="EMBL" id="JAAWWB010000006">
    <property type="protein sequence ID" value="KAG6780757.1"/>
    <property type="molecule type" value="Genomic_DNA"/>
</dbReference>
<gene>
    <name evidence="2" type="ORF">POTOM_013631</name>
</gene>
<reference evidence="2" key="1">
    <citation type="journal article" date="2020" name="bioRxiv">
        <title>Hybrid origin of Populus tomentosa Carr. identified through genome sequencing and phylogenomic analysis.</title>
        <authorList>
            <person name="An X."/>
            <person name="Gao K."/>
            <person name="Chen Z."/>
            <person name="Li J."/>
            <person name="Yang X."/>
            <person name="Yang X."/>
            <person name="Zhou J."/>
            <person name="Guo T."/>
            <person name="Zhao T."/>
            <person name="Huang S."/>
            <person name="Miao D."/>
            <person name="Khan W.U."/>
            <person name="Rao P."/>
            <person name="Ye M."/>
            <person name="Lei B."/>
            <person name="Liao W."/>
            <person name="Wang J."/>
            <person name="Ji L."/>
            <person name="Li Y."/>
            <person name="Guo B."/>
            <person name="Mustafa N.S."/>
            <person name="Li S."/>
            <person name="Yun Q."/>
            <person name="Keller S.R."/>
            <person name="Mao J."/>
            <person name="Zhang R."/>
            <person name="Strauss S.H."/>
        </authorList>
    </citation>
    <scope>NUCLEOTIDE SEQUENCE</scope>
    <source>
        <strain evidence="2">GM15</strain>
        <tissue evidence="2">Leaf</tissue>
    </source>
</reference>
<evidence type="ECO:0000256" key="1">
    <source>
        <dbReference type="PIRSR" id="PIRSR628472-2"/>
    </source>
</evidence>
<sequence length="132" mass="15393">MFQWIKERFKGPNVHFCVHGDGSEDCEGVQAMRWPFVKIYMLPGGDHRFPGLPVRAPGYYFAVVYGDPGTENNEDGYISCLLLQIFQQIICRRRFYRVEWCNLAFEHAHQRTEYSAYPEIHADQIQMVSLVG</sequence>
<dbReference type="PANTHER" id="PTHR10190">
    <property type="entry name" value="EYES ABSENT"/>
    <property type="match status" value="1"/>
</dbReference>
<dbReference type="GO" id="GO:0045739">
    <property type="term" value="P:positive regulation of DNA repair"/>
    <property type="evidence" value="ECO:0007669"/>
    <property type="project" value="TreeGrafter"/>
</dbReference>
<dbReference type="PANTHER" id="PTHR10190:SF16">
    <property type="entry name" value="DEVELOPMENTAL PROTEIN EYES ABSENT"/>
    <property type="match status" value="1"/>
</dbReference>
<dbReference type="GO" id="GO:0046872">
    <property type="term" value="F:metal ion binding"/>
    <property type="evidence" value="ECO:0007669"/>
    <property type="project" value="UniProtKB-KW"/>
</dbReference>
<feature type="binding site" evidence="1">
    <location>
        <position position="21"/>
    </location>
    <ligand>
        <name>Mg(2+)</name>
        <dbReference type="ChEBI" id="CHEBI:18420"/>
    </ligand>
</feature>
<dbReference type="GO" id="GO:0005634">
    <property type="term" value="C:nucleus"/>
    <property type="evidence" value="ECO:0007669"/>
    <property type="project" value="TreeGrafter"/>
</dbReference>
<evidence type="ECO:0000313" key="3">
    <source>
        <dbReference type="Proteomes" id="UP000886885"/>
    </source>
</evidence>
<evidence type="ECO:0000313" key="2">
    <source>
        <dbReference type="EMBL" id="KAG6780757.1"/>
    </source>
</evidence>
<protein>
    <submittedName>
        <fullName evidence="2">Uncharacterized protein</fullName>
    </submittedName>
</protein>
<dbReference type="AlphaFoldDB" id="A0A8X8D7P8"/>
<keyword evidence="3" id="KW-1185">Reference proteome</keyword>
<keyword evidence="1" id="KW-0460">Magnesium</keyword>
<comment type="caution">
    <text evidence="2">The sequence shown here is derived from an EMBL/GenBank/DDBJ whole genome shotgun (WGS) entry which is preliminary data.</text>
</comment>
<dbReference type="InterPro" id="IPR028472">
    <property type="entry name" value="EYA"/>
</dbReference>
<keyword evidence="1" id="KW-0479">Metal-binding</keyword>
<dbReference type="OrthoDB" id="167668at2759"/>
<name>A0A8X8D7P8_POPTO</name>